<comment type="caution">
    <text evidence="1">Lacks conserved residue(s) required for the propagation of feature annotation.</text>
</comment>
<name>G9NRD4_HYPAI</name>
<keyword evidence="4" id="KW-1185">Reference proteome</keyword>
<evidence type="ECO:0000313" key="4">
    <source>
        <dbReference type="Proteomes" id="UP000005426"/>
    </source>
</evidence>
<organism evidence="3 4">
    <name type="scientific">Hypocrea atroviridis (strain ATCC 20476 / IMI 206040)</name>
    <name type="common">Trichoderma atroviride</name>
    <dbReference type="NCBI Taxonomy" id="452589"/>
    <lineage>
        <taxon>Eukaryota</taxon>
        <taxon>Fungi</taxon>
        <taxon>Dikarya</taxon>
        <taxon>Ascomycota</taxon>
        <taxon>Pezizomycotina</taxon>
        <taxon>Sordariomycetes</taxon>
        <taxon>Hypocreomycetidae</taxon>
        <taxon>Hypocreales</taxon>
        <taxon>Hypocreaceae</taxon>
        <taxon>Trichoderma</taxon>
    </lineage>
</organism>
<dbReference type="SUPFAM" id="SSF52743">
    <property type="entry name" value="Subtilisin-like"/>
    <property type="match status" value="1"/>
</dbReference>
<dbReference type="HOGENOM" id="CLU_1360576_0_0_1"/>
<dbReference type="Pfam" id="PF00082">
    <property type="entry name" value="Peptidase_S8"/>
    <property type="match status" value="1"/>
</dbReference>
<dbReference type="OrthoDB" id="206201at2759"/>
<comment type="similarity">
    <text evidence="1">Belongs to the peptidase S8 family.</text>
</comment>
<dbReference type="InterPro" id="IPR000209">
    <property type="entry name" value="Peptidase_S8/S53_dom"/>
</dbReference>
<dbReference type="STRING" id="452589.G9NRD4"/>
<dbReference type="AlphaFoldDB" id="G9NRD4"/>
<protein>
    <recommendedName>
        <fullName evidence="2">Peptidase S8/S53 domain-containing protein</fullName>
    </recommendedName>
</protein>
<dbReference type="PROSITE" id="PS51892">
    <property type="entry name" value="SUBTILASE"/>
    <property type="match status" value="1"/>
</dbReference>
<gene>
    <name evidence="3" type="ORF">TRIATDRAFT_299170</name>
</gene>
<evidence type="ECO:0000313" key="3">
    <source>
        <dbReference type="EMBL" id="EHK46569.1"/>
    </source>
</evidence>
<dbReference type="GO" id="GO:0004252">
    <property type="term" value="F:serine-type endopeptidase activity"/>
    <property type="evidence" value="ECO:0007669"/>
    <property type="project" value="InterPro"/>
</dbReference>
<reference evidence="3 4" key="1">
    <citation type="journal article" date="2011" name="Genome Biol.">
        <title>Comparative genome sequence analysis underscores mycoparasitism as the ancestral life style of Trichoderma.</title>
        <authorList>
            <person name="Kubicek C.P."/>
            <person name="Herrera-Estrella A."/>
            <person name="Seidl-Seiboth V."/>
            <person name="Martinez D.A."/>
            <person name="Druzhinina I.S."/>
            <person name="Thon M."/>
            <person name="Zeilinger S."/>
            <person name="Casas-Flores S."/>
            <person name="Horwitz B.A."/>
            <person name="Mukherjee P.K."/>
            <person name="Mukherjee M."/>
            <person name="Kredics L."/>
            <person name="Alcaraz L.D."/>
            <person name="Aerts A."/>
            <person name="Antal Z."/>
            <person name="Atanasova L."/>
            <person name="Cervantes-Badillo M.G."/>
            <person name="Challacombe J."/>
            <person name="Chertkov O."/>
            <person name="McCluskey K."/>
            <person name="Coulpier F."/>
            <person name="Deshpande N."/>
            <person name="von Doehren H."/>
            <person name="Ebbole D.J."/>
            <person name="Esquivel-Naranjo E.U."/>
            <person name="Fekete E."/>
            <person name="Flipphi M."/>
            <person name="Glaser F."/>
            <person name="Gomez-Rodriguez E.Y."/>
            <person name="Gruber S."/>
            <person name="Han C."/>
            <person name="Henrissat B."/>
            <person name="Hermosa R."/>
            <person name="Hernandez-Onate M."/>
            <person name="Karaffa L."/>
            <person name="Kosti I."/>
            <person name="Le Crom S."/>
            <person name="Lindquist E."/>
            <person name="Lucas S."/>
            <person name="Luebeck M."/>
            <person name="Luebeck P.S."/>
            <person name="Margeot A."/>
            <person name="Metz B."/>
            <person name="Misra M."/>
            <person name="Nevalainen H."/>
            <person name="Omann M."/>
            <person name="Packer N."/>
            <person name="Perrone G."/>
            <person name="Uresti-Rivera E.E."/>
            <person name="Salamov A."/>
            <person name="Schmoll M."/>
            <person name="Seiboth B."/>
            <person name="Shapiro H."/>
            <person name="Sukno S."/>
            <person name="Tamayo-Ramos J.A."/>
            <person name="Tisch D."/>
            <person name="Wiest A."/>
            <person name="Wilkinson H.H."/>
            <person name="Zhang M."/>
            <person name="Coutinho P.M."/>
            <person name="Kenerley C.M."/>
            <person name="Monte E."/>
            <person name="Baker S.E."/>
            <person name="Grigoriev I.V."/>
        </authorList>
    </citation>
    <scope>NUCLEOTIDE SEQUENCE [LARGE SCALE GENOMIC DNA]</scope>
    <source>
        <strain evidence="4">ATCC 20476 / IMI 206040</strain>
    </source>
</reference>
<dbReference type="GO" id="GO:0006508">
    <property type="term" value="P:proteolysis"/>
    <property type="evidence" value="ECO:0007669"/>
    <property type="project" value="InterPro"/>
</dbReference>
<sequence length="201" mass="22147">MERCENMPDRESTRVKIAMLDTGLQLPESLQENYEAEGRVNVGASESFLPSTKDDADCSWRVDRNGHGSRVGQIILEVAPEADLHVARVFKSGDNLANPNMAAEIYKSIAEAIGRATNEWKVDIIVMCFGFDKPIPLIQDAMKKASKVEKPPLFFAATRNDGAHKLMAWPARNPSVIGISSTMGDGCRSTFNPSENDFQIC</sequence>
<dbReference type="Proteomes" id="UP000005426">
    <property type="component" value="Unassembled WGS sequence"/>
</dbReference>
<dbReference type="Gene3D" id="3.40.50.200">
    <property type="entry name" value="Peptidase S8/S53 domain"/>
    <property type="match status" value="1"/>
</dbReference>
<evidence type="ECO:0000256" key="1">
    <source>
        <dbReference type="PROSITE-ProRule" id="PRU01240"/>
    </source>
</evidence>
<accession>G9NRD4</accession>
<feature type="domain" description="Peptidase S8/S53" evidence="2">
    <location>
        <begin position="14"/>
        <end position="194"/>
    </location>
</feature>
<dbReference type="OMA" id="MERCENM"/>
<dbReference type="InterPro" id="IPR036852">
    <property type="entry name" value="Peptidase_S8/S53_dom_sf"/>
</dbReference>
<proteinExistence type="inferred from homology"/>
<evidence type="ECO:0000259" key="2">
    <source>
        <dbReference type="Pfam" id="PF00082"/>
    </source>
</evidence>
<comment type="caution">
    <text evidence="3">The sequence shown here is derived from an EMBL/GenBank/DDBJ whole genome shotgun (WGS) entry which is preliminary data.</text>
</comment>
<dbReference type="EMBL" id="ABDG02000022">
    <property type="protein sequence ID" value="EHK46569.1"/>
    <property type="molecule type" value="Genomic_DNA"/>
</dbReference>
<dbReference type="eggNOG" id="ENOG502T0MV">
    <property type="taxonomic scope" value="Eukaryota"/>
</dbReference>